<dbReference type="Proteomes" id="UP001549019">
    <property type="component" value="Unassembled WGS sequence"/>
</dbReference>
<sequence>MIENEQLTAELQAARARLARSEADKAESYQALAAAEAEFRNAEKFIGNAKSLPQSVKGFIRAAGGYALGRRNRKQLYSPAYRQKDARNKLKPYIYHLYDLGFTEKALRDLEAVHETGDGSLKRAAAWELTLWHANKHTEAGAKRAFEYLPDAVKGVKDADFLRRAAIIAAECADRAGSRDAAGQILEAVINQNHPDVHLAMANLEDDLAKRAEWINRAMALYGLTPIQFDGSTYEDLAAETPRETEGPKVTVIMPAYNAAEGIATGIESILNQTWRNIELIIVDDCSPDDTKAVVKEYAERDPRVKLHSTPKNSGPYVARNIALKEATGEFVTINDADDWSHPEKIEIQVRHLMDNRDVIANTSAHARLTEELKLHRRGTPGTYIFSNMSSLMFRRRQVSENIGYWDTVRFAADSEYKKRIAAVFGSEAVVDLDSGPLSFPRQSSGSLTGSSAFGYKGFLAGVRKEYAEAHGRFHRKADKLELHYPYNQTERKYPVPEPMWTEREEKPDGYRHFDVVIIADFRMAGRHHQGTIKEIQLNKRRGLRTGLIQMAHYDFNMLKSIDESIRQVIDGRDVQMLVYGEHIKADVLLIKHPGVFLEHQAFTPVVKARVVRGVLEENCRQLRQCTRNASEYAGKEVKWYPADASVREDINEKQIRLSAENWTDYTSKLDDWII</sequence>
<keyword evidence="5" id="KW-1185">Reference proteome</keyword>
<proteinExistence type="inferred from homology"/>
<dbReference type="Pfam" id="PF00535">
    <property type="entry name" value="Glycos_transf_2"/>
    <property type="match status" value="1"/>
</dbReference>
<dbReference type="InterPro" id="IPR029044">
    <property type="entry name" value="Nucleotide-diphossugar_trans"/>
</dbReference>
<comment type="similarity">
    <text evidence="1">Belongs to the glycosyltransferase 2 family.</text>
</comment>
<dbReference type="SUPFAM" id="SSF53448">
    <property type="entry name" value="Nucleotide-diphospho-sugar transferases"/>
    <property type="match status" value="1"/>
</dbReference>
<accession>A0ABV2EC06</accession>
<gene>
    <name evidence="4" type="ORF">ABHD89_002379</name>
</gene>
<name>A0ABV2EC06_9STAP</name>
<organism evidence="4 5">
    <name type="scientific">Salinicoccus halitifaciens</name>
    <dbReference type="NCBI Taxonomy" id="1073415"/>
    <lineage>
        <taxon>Bacteria</taxon>
        <taxon>Bacillati</taxon>
        <taxon>Bacillota</taxon>
        <taxon>Bacilli</taxon>
        <taxon>Bacillales</taxon>
        <taxon>Staphylococcaceae</taxon>
        <taxon>Salinicoccus</taxon>
    </lineage>
</organism>
<protein>
    <submittedName>
        <fullName evidence="4">Glycosyltransferase involved in cell wall biosynthesis</fullName>
    </submittedName>
</protein>
<dbReference type="EMBL" id="JBDZDV010000007">
    <property type="protein sequence ID" value="MET3111954.1"/>
    <property type="molecule type" value="Genomic_DNA"/>
</dbReference>
<feature type="coiled-coil region" evidence="2">
    <location>
        <begin position="4"/>
        <end position="38"/>
    </location>
</feature>
<keyword evidence="2" id="KW-0175">Coiled coil</keyword>
<evidence type="ECO:0000256" key="2">
    <source>
        <dbReference type="SAM" id="Coils"/>
    </source>
</evidence>
<reference evidence="4 5" key="1">
    <citation type="submission" date="2024-05" db="EMBL/GenBank/DDBJ databases">
        <title>Genomic Encyclopedia of Type Strains, Phase IV (KMG-IV): sequencing the most valuable type-strain genomes for metagenomic binning, comparative biology and taxonomic classification.</title>
        <authorList>
            <person name="Goeker M."/>
        </authorList>
    </citation>
    <scope>NUCLEOTIDE SEQUENCE [LARGE SCALE GENOMIC DNA]</scope>
    <source>
        <strain evidence="4 5">DSM 25286</strain>
    </source>
</reference>
<dbReference type="RefSeq" id="WP_230821139.1">
    <property type="nucleotide sequence ID" value="NZ_JAJNCU010000002.1"/>
</dbReference>
<evidence type="ECO:0000256" key="1">
    <source>
        <dbReference type="ARBA" id="ARBA00006739"/>
    </source>
</evidence>
<dbReference type="CDD" id="cd00761">
    <property type="entry name" value="Glyco_tranf_GTA_type"/>
    <property type="match status" value="1"/>
</dbReference>
<evidence type="ECO:0000259" key="3">
    <source>
        <dbReference type="Pfam" id="PF00535"/>
    </source>
</evidence>
<feature type="domain" description="Glycosyltransferase 2-like" evidence="3">
    <location>
        <begin position="251"/>
        <end position="388"/>
    </location>
</feature>
<evidence type="ECO:0000313" key="4">
    <source>
        <dbReference type="EMBL" id="MET3111954.1"/>
    </source>
</evidence>
<dbReference type="PANTHER" id="PTHR22916:SF3">
    <property type="entry name" value="UDP-GLCNAC:BETAGAL BETA-1,3-N-ACETYLGLUCOSAMINYLTRANSFERASE-LIKE PROTEIN 1"/>
    <property type="match status" value="1"/>
</dbReference>
<evidence type="ECO:0000313" key="5">
    <source>
        <dbReference type="Proteomes" id="UP001549019"/>
    </source>
</evidence>
<dbReference type="InterPro" id="IPR001173">
    <property type="entry name" value="Glyco_trans_2-like"/>
</dbReference>
<dbReference type="Gene3D" id="3.90.550.10">
    <property type="entry name" value="Spore Coat Polysaccharide Biosynthesis Protein SpsA, Chain A"/>
    <property type="match status" value="1"/>
</dbReference>
<comment type="caution">
    <text evidence="4">The sequence shown here is derived from an EMBL/GenBank/DDBJ whole genome shotgun (WGS) entry which is preliminary data.</text>
</comment>
<dbReference type="PANTHER" id="PTHR22916">
    <property type="entry name" value="GLYCOSYLTRANSFERASE"/>
    <property type="match status" value="1"/>
</dbReference>